<dbReference type="GO" id="GO:0005829">
    <property type="term" value="C:cytosol"/>
    <property type="evidence" value="ECO:0007669"/>
    <property type="project" value="TreeGrafter"/>
</dbReference>
<dbReference type="PANTHER" id="PTHR48111">
    <property type="entry name" value="REGULATOR OF RPOS"/>
    <property type="match status" value="1"/>
</dbReference>
<feature type="domain" description="Response regulatory" evidence="8">
    <location>
        <begin position="29"/>
        <end position="142"/>
    </location>
</feature>
<gene>
    <name evidence="10" type="primary">yycF_1</name>
    <name evidence="10" type="ORF">PSET11_00118</name>
</gene>
<dbReference type="InterPro" id="IPR001789">
    <property type="entry name" value="Sig_transdc_resp-reg_receiver"/>
</dbReference>
<organism evidence="10 11">
    <name type="scientific">Arthrobacter ulcerisalmonis</name>
    <dbReference type="NCBI Taxonomy" id="2483813"/>
    <lineage>
        <taxon>Bacteria</taxon>
        <taxon>Bacillati</taxon>
        <taxon>Actinomycetota</taxon>
        <taxon>Actinomycetes</taxon>
        <taxon>Micrococcales</taxon>
        <taxon>Micrococcaceae</taxon>
        <taxon>Arthrobacter</taxon>
    </lineage>
</organism>
<dbReference type="GO" id="GO:0000156">
    <property type="term" value="F:phosphorelay response regulator activity"/>
    <property type="evidence" value="ECO:0007669"/>
    <property type="project" value="TreeGrafter"/>
</dbReference>
<dbReference type="CDD" id="cd17574">
    <property type="entry name" value="REC_OmpR"/>
    <property type="match status" value="1"/>
</dbReference>
<feature type="DNA-binding region" description="OmpR/PhoB-type" evidence="7">
    <location>
        <begin position="175"/>
        <end position="281"/>
    </location>
</feature>
<evidence type="ECO:0000259" key="8">
    <source>
        <dbReference type="PROSITE" id="PS50110"/>
    </source>
</evidence>
<feature type="modified residue" description="4-aspartylphosphate" evidence="6">
    <location>
        <position position="78"/>
    </location>
</feature>
<name>A0A3P5WI69_9MICC</name>
<evidence type="ECO:0000313" key="10">
    <source>
        <dbReference type="EMBL" id="VDC18251.1"/>
    </source>
</evidence>
<dbReference type="Pfam" id="PF00072">
    <property type="entry name" value="Response_reg"/>
    <property type="match status" value="1"/>
</dbReference>
<dbReference type="InterPro" id="IPR036388">
    <property type="entry name" value="WH-like_DNA-bd_sf"/>
</dbReference>
<dbReference type="OrthoDB" id="3197131at2"/>
<evidence type="ECO:0000256" key="5">
    <source>
        <dbReference type="ARBA" id="ARBA00023163"/>
    </source>
</evidence>
<dbReference type="Gene3D" id="6.10.250.690">
    <property type="match status" value="1"/>
</dbReference>
<evidence type="ECO:0000313" key="11">
    <source>
        <dbReference type="Proteomes" id="UP000280861"/>
    </source>
</evidence>
<dbReference type="InterPro" id="IPR016032">
    <property type="entry name" value="Sig_transdc_resp-reg_C-effctor"/>
</dbReference>
<dbReference type="SUPFAM" id="SSF52172">
    <property type="entry name" value="CheY-like"/>
    <property type="match status" value="1"/>
</dbReference>
<dbReference type="SMART" id="SM00448">
    <property type="entry name" value="REC"/>
    <property type="match status" value="1"/>
</dbReference>
<dbReference type="CDD" id="cd00383">
    <property type="entry name" value="trans_reg_C"/>
    <property type="match status" value="1"/>
</dbReference>
<keyword evidence="4 7" id="KW-0238">DNA-binding</keyword>
<keyword evidence="5" id="KW-0804">Transcription</keyword>
<sequence length="290" mass="31245">MPTGGVSGATFRAGAVGGSGTGLAVETRTVVVVEDDADIREVLATIFREAGFEVYSYRSGLEGVAAVKELHPQVVILDLGLPDIDGFEVARRIRLISNAYLLIVTARTQEADTLLGLDAGADDYITKPFRPRELRHRVEALLRRPRLRSDSVSLTDSPLANSAPVAVTALEPLEPQVFEHNGLRLSLLTRTVEVDGAERNLTATEFALLHALLSGGRVVRAKDELAQILHGGVAVAESFGRDADEQAIQVHVANLRRKLGDSAANPRWVETVHGFGYRMAAQREALAGEV</sequence>
<dbReference type="SUPFAM" id="SSF46894">
    <property type="entry name" value="C-terminal effector domain of the bipartite response regulators"/>
    <property type="match status" value="1"/>
</dbReference>
<dbReference type="InterPro" id="IPR039420">
    <property type="entry name" value="WalR-like"/>
</dbReference>
<dbReference type="EMBL" id="UXAU01000009">
    <property type="protein sequence ID" value="VDC18251.1"/>
    <property type="molecule type" value="Genomic_DNA"/>
</dbReference>
<evidence type="ECO:0000256" key="2">
    <source>
        <dbReference type="ARBA" id="ARBA00023012"/>
    </source>
</evidence>
<dbReference type="Proteomes" id="UP000280861">
    <property type="component" value="Unassembled WGS sequence"/>
</dbReference>
<dbReference type="InterPro" id="IPR011006">
    <property type="entry name" value="CheY-like_superfamily"/>
</dbReference>
<keyword evidence="2" id="KW-0902">Two-component regulatory system</keyword>
<dbReference type="GO" id="GO:0000976">
    <property type="term" value="F:transcription cis-regulatory region binding"/>
    <property type="evidence" value="ECO:0007669"/>
    <property type="project" value="TreeGrafter"/>
</dbReference>
<keyword evidence="11" id="KW-1185">Reference proteome</keyword>
<dbReference type="SMART" id="SM00862">
    <property type="entry name" value="Trans_reg_C"/>
    <property type="match status" value="1"/>
</dbReference>
<dbReference type="PROSITE" id="PS51755">
    <property type="entry name" value="OMPR_PHOB"/>
    <property type="match status" value="1"/>
</dbReference>
<keyword evidence="1 6" id="KW-0597">Phosphoprotein</keyword>
<evidence type="ECO:0000256" key="1">
    <source>
        <dbReference type="ARBA" id="ARBA00022553"/>
    </source>
</evidence>
<reference evidence="10 11" key="1">
    <citation type="submission" date="2018-11" db="EMBL/GenBank/DDBJ databases">
        <authorList>
            <person name="Criscuolo A."/>
        </authorList>
    </citation>
    <scope>NUCLEOTIDE SEQUENCE [LARGE SCALE GENOMIC DNA]</scope>
    <source>
        <strain evidence="10">AT11b</strain>
    </source>
</reference>
<dbReference type="Gene3D" id="1.10.10.10">
    <property type="entry name" value="Winged helix-like DNA-binding domain superfamily/Winged helix DNA-binding domain"/>
    <property type="match status" value="1"/>
</dbReference>
<dbReference type="PANTHER" id="PTHR48111:SF1">
    <property type="entry name" value="TWO-COMPONENT RESPONSE REGULATOR ORR33"/>
    <property type="match status" value="1"/>
</dbReference>
<accession>A0A3P5WI69</accession>
<dbReference type="Gene3D" id="3.40.50.2300">
    <property type="match status" value="1"/>
</dbReference>
<dbReference type="InterPro" id="IPR001867">
    <property type="entry name" value="OmpR/PhoB-type_DNA-bd"/>
</dbReference>
<evidence type="ECO:0000259" key="9">
    <source>
        <dbReference type="PROSITE" id="PS51755"/>
    </source>
</evidence>
<protein>
    <submittedName>
        <fullName evidence="10">Transcriptional regulatory protein YycF</fullName>
    </submittedName>
</protein>
<keyword evidence="3" id="KW-0805">Transcription regulation</keyword>
<feature type="domain" description="OmpR/PhoB-type" evidence="9">
    <location>
        <begin position="175"/>
        <end position="281"/>
    </location>
</feature>
<evidence type="ECO:0000256" key="6">
    <source>
        <dbReference type="PROSITE-ProRule" id="PRU00169"/>
    </source>
</evidence>
<dbReference type="GO" id="GO:0032993">
    <property type="term" value="C:protein-DNA complex"/>
    <property type="evidence" value="ECO:0007669"/>
    <property type="project" value="TreeGrafter"/>
</dbReference>
<evidence type="ECO:0000256" key="4">
    <source>
        <dbReference type="ARBA" id="ARBA00023125"/>
    </source>
</evidence>
<evidence type="ECO:0000256" key="3">
    <source>
        <dbReference type="ARBA" id="ARBA00023015"/>
    </source>
</evidence>
<dbReference type="AlphaFoldDB" id="A0A3P5WI69"/>
<dbReference type="GO" id="GO:0006355">
    <property type="term" value="P:regulation of DNA-templated transcription"/>
    <property type="evidence" value="ECO:0007669"/>
    <property type="project" value="InterPro"/>
</dbReference>
<evidence type="ECO:0000256" key="7">
    <source>
        <dbReference type="PROSITE-ProRule" id="PRU01091"/>
    </source>
</evidence>
<proteinExistence type="predicted"/>
<dbReference type="Pfam" id="PF00486">
    <property type="entry name" value="Trans_reg_C"/>
    <property type="match status" value="1"/>
</dbReference>
<dbReference type="PROSITE" id="PS50110">
    <property type="entry name" value="RESPONSE_REGULATORY"/>
    <property type="match status" value="1"/>
</dbReference>